<name>A0A363NPF2_9SPHI</name>
<dbReference type="AlphaFoldDB" id="A0A363NPF2"/>
<keyword evidence="1" id="KW-0472">Membrane</keyword>
<evidence type="ECO:0000313" key="2">
    <source>
        <dbReference type="EMBL" id="PUV22676.1"/>
    </source>
</evidence>
<keyword evidence="1" id="KW-0812">Transmembrane</keyword>
<dbReference type="OrthoDB" id="9790326at2"/>
<gene>
    <name evidence="2" type="ORF">DCO56_21000</name>
</gene>
<sequence>MPTSKFHAMIHSKCPKCHVGNVFEGKVYSLRKQHMNEVCPHCGVKYEVEPGYFYAAMYVSYALSVAEIVSVSVAIAILTGSESPWFYLGGLAVTILVFAPFNFRYSRLILLHFLTPKISYEPRYELALEIGEKDKEAQGNKKN</sequence>
<dbReference type="EMBL" id="QCXX01000006">
    <property type="protein sequence ID" value="PUV22676.1"/>
    <property type="molecule type" value="Genomic_DNA"/>
</dbReference>
<comment type="caution">
    <text evidence="2">The sequence shown here is derived from an EMBL/GenBank/DDBJ whole genome shotgun (WGS) entry which is preliminary data.</text>
</comment>
<feature type="transmembrane region" description="Helical" evidence="1">
    <location>
        <begin position="85"/>
        <end position="103"/>
    </location>
</feature>
<accession>A0A363NPF2</accession>
<dbReference type="Proteomes" id="UP000250831">
    <property type="component" value="Unassembled WGS sequence"/>
</dbReference>
<evidence type="ECO:0000313" key="3">
    <source>
        <dbReference type="Proteomes" id="UP000250831"/>
    </source>
</evidence>
<proteinExistence type="predicted"/>
<protein>
    <submittedName>
        <fullName evidence="2">DUF983 domain-containing protein</fullName>
    </submittedName>
</protein>
<evidence type="ECO:0000256" key="1">
    <source>
        <dbReference type="SAM" id="Phobius"/>
    </source>
</evidence>
<organism evidence="2 3">
    <name type="scientific">Sphingobacterium athyrii</name>
    <dbReference type="NCBI Taxonomy" id="2152717"/>
    <lineage>
        <taxon>Bacteria</taxon>
        <taxon>Pseudomonadati</taxon>
        <taxon>Bacteroidota</taxon>
        <taxon>Sphingobacteriia</taxon>
        <taxon>Sphingobacteriales</taxon>
        <taxon>Sphingobacteriaceae</taxon>
        <taxon>Sphingobacterium</taxon>
    </lineage>
</organism>
<feature type="transmembrane region" description="Helical" evidence="1">
    <location>
        <begin position="55"/>
        <end position="79"/>
    </location>
</feature>
<keyword evidence="3" id="KW-1185">Reference proteome</keyword>
<keyword evidence="1" id="KW-1133">Transmembrane helix</keyword>
<reference evidence="2 3" key="1">
    <citation type="submission" date="2018-04" db="EMBL/GenBank/DDBJ databases">
        <title>Sphingobacterium sp. M46 Genome.</title>
        <authorList>
            <person name="Cheng J."/>
            <person name="Li Y."/>
        </authorList>
    </citation>
    <scope>NUCLEOTIDE SEQUENCE [LARGE SCALE GENOMIC DNA]</scope>
    <source>
        <strain evidence="2 3">M46</strain>
    </source>
</reference>